<keyword evidence="4" id="KW-1185">Reference proteome</keyword>
<proteinExistence type="predicted"/>
<reference evidence="3 4" key="1">
    <citation type="submission" date="2019-06" db="EMBL/GenBank/DDBJ databases">
        <title>Sequencing the genomes of 1000 actinobacteria strains.</title>
        <authorList>
            <person name="Klenk H.-P."/>
        </authorList>
    </citation>
    <scope>NUCLEOTIDE SEQUENCE [LARGE SCALE GENOMIC DNA]</scope>
    <source>
        <strain evidence="3 4">DSM 43186</strain>
    </source>
</reference>
<comment type="caution">
    <text evidence="3">The sequence shown here is derived from an EMBL/GenBank/DDBJ whole genome shotgun (WGS) entry which is preliminary data.</text>
</comment>
<dbReference type="AlphaFoldDB" id="A0A543J3X1"/>
<protein>
    <recommendedName>
        <fullName evidence="5">DUF1440 domain-containing protein</fullName>
    </recommendedName>
</protein>
<feature type="region of interest" description="Disordered" evidence="1">
    <location>
        <begin position="146"/>
        <end position="172"/>
    </location>
</feature>
<sequence>MIARMARGALAGTVATAAMSGLMLAGARAGLMREQPPKRVVRALLPGHRHRPKPGERGLGTLAHFAFGAASGALFGLLVGDRRPRVPIGVAYALAIWVSGYQGWIPELKIMPPISRDLPGRRAVMGAAHVVYGTALVLALNRISPEPRRGLPPSPPPSDRALTPAGAAGRAR</sequence>
<evidence type="ECO:0000313" key="4">
    <source>
        <dbReference type="Proteomes" id="UP000319213"/>
    </source>
</evidence>
<dbReference type="RefSeq" id="WP_189136167.1">
    <property type="nucleotide sequence ID" value="NZ_BMPV01000002.1"/>
</dbReference>
<dbReference type="Pfam" id="PF20587">
    <property type="entry name" value="DUF6789"/>
    <property type="match status" value="1"/>
</dbReference>
<dbReference type="InterPro" id="IPR046739">
    <property type="entry name" value="DUF6789"/>
</dbReference>
<feature type="transmembrane region" description="Helical" evidence="2">
    <location>
        <begin position="86"/>
        <end position="104"/>
    </location>
</feature>
<evidence type="ECO:0008006" key="5">
    <source>
        <dbReference type="Google" id="ProtNLM"/>
    </source>
</evidence>
<evidence type="ECO:0000256" key="1">
    <source>
        <dbReference type="SAM" id="MobiDB-lite"/>
    </source>
</evidence>
<dbReference type="Proteomes" id="UP000319213">
    <property type="component" value="Unassembled WGS sequence"/>
</dbReference>
<keyword evidence="2" id="KW-0812">Transmembrane</keyword>
<feature type="transmembrane region" description="Helical" evidence="2">
    <location>
        <begin position="124"/>
        <end position="141"/>
    </location>
</feature>
<evidence type="ECO:0000256" key="2">
    <source>
        <dbReference type="SAM" id="Phobius"/>
    </source>
</evidence>
<keyword evidence="2" id="KW-0472">Membrane</keyword>
<evidence type="ECO:0000313" key="3">
    <source>
        <dbReference type="EMBL" id="TQM77527.1"/>
    </source>
</evidence>
<organism evidence="3 4">
    <name type="scientific">Thermopolyspora flexuosa</name>
    <dbReference type="NCBI Taxonomy" id="103836"/>
    <lineage>
        <taxon>Bacteria</taxon>
        <taxon>Bacillati</taxon>
        <taxon>Actinomycetota</taxon>
        <taxon>Actinomycetes</taxon>
        <taxon>Streptosporangiales</taxon>
        <taxon>Streptosporangiaceae</taxon>
        <taxon>Thermopolyspora</taxon>
    </lineage>
</organism>
<accession>A0A543J3X1</accession>
<gene>
    <name evidence="3" type="ORF">FHX40_4292</name>
</gene>
<feature type="transmembrane region" description="Helical" evidence="2">
    <location>
        <begin position="59"/>
        <end position="79"/>
    </location>
</feature>
<keyword evidence="2" id="KW-1133">Transmembrane helix</keyword>
<dbReference type="EMBL" id="VFPQ01000001">
    <property type="protein sequence ID" value="TQM77527.1"/>
    <property type="molecule type" value="Genomic_DNA"/>
</dbReference>
<name>A0A543J3X1_9ACTN</name>